<evidence type="ECO:0000256" key="1">
    <source>
        <dbReference type="SAM" id="Phobius"/>
    </source>
</evidence>
<dbReference type="InterPro" id="IPR046947">
    <property type="entry name" value="LytR-like"/>
</dbReference>
<feature type="transmembrane region" description="Helical" evidence="1">
    <location>
        <begin position="42"/>
        <end position="62"/>
    </location>
</feature>
<keyword evidence="3" id="KW-0238">DNA-binding</keyword>
<gene>
    <name evidence="3" type="ORF">QNI16_29905</name>
</gene>
<dbReference type="EMBL" id="JASJOS010000016">
    <property type="protein sequence ID" value="MDJ1484752.1"/>
    <property type="molecule type" value="Genomic_DNA"/>
</dbReference>
<evidence type="ECO:0000313" key="4">
    <source>
        <dbReference type="Proteomes" id="UP001241110"/>
    </source>
</evidence>
<keyword evidence="1" id="KW-0812">Transmembrane</keyword>
<feature type="transmembrane region" description="Helical" evidence="1">
    <location>
        <begin position="12"/>
        <end position="30"/>
    </location>
</feature>
<feature type="transmembrane region" description="Helical" evidence="1">
    <location>
        <begin position="74"/>
        <end position="94"/>
    </location>
</feature>
<accession>A0AAE3QSR4</accession>
<evidence type="ECO:0000313" key="3">
    <source>
        <dbReference type="EMBL" id="MDJ1484752.1"/>
    </source>
</evidence>
<dbReference type="RefSeq" id="WP_313986418.1">
    <property type="nucleotide sequence ID" value="NZ_JASJOS010000016.1"/>
</dbReference>
<dbReference type="PANTHER" id="PTHR37299">
    <property type="entry name" value="TRANSCRIPTIONAL REGULATOR-RELATED"/>
    <property type="match status" value="1"/>
</dbReference>
<keyword evidence="1" id="KW-1133">Transmembrane helix</keyword>
<sequence length="250" mass="29160">MLISSFLNHTIIRNILGLTALLTVHFIADQENLFRREGINQWMPYLFLVMLYGGMVLHHRILFDRFYLKQRRKLYWIGLLLALAVSSVNMHYILRKGFSVENTLPKLISFWVYVLTGLGVYVLFRYVRLDQEPSVSIQTSDSTSKSADSFTCTVDSETITISHASIIYMESMENYVKIYTPSKTYITRLTLKQAEERLPKPYFIRISRSHIIHRAYLKDYTPDNIKIGSENFSIGKVYKRHVAELLSSKL</sequence>
<dbReference type="Pfam" id="PF04397">
    <property type="entry name" value="LytTR"/>
    <property type="match status" value="1"/>
</dbReference>
<dbReference type="GO" id="GO:0003677">
    <property type="term" value="F:DNA binding"/>
    <property type="evidence" value="ECO:0007669"/>
    <property type="project" value="UniProtKB-KW"/>
</dbReference>
<dbReference type="PROSITE" id="PS50930">
    <property type="entry name" value="HTH_LYTTR"/>
    <property type="match status" value="1"/>
</dbReference>
<dbReference type="InterPro" id="IPR007492">
    <property type="entry name" value="LytTR_DNA-bd_dom"/>
</dbReference>
<dbReference type="Gene3D" id="2.40.50.1020">
    <property type="entry name" value="LytTr DNA-binding domain"/>
    <property type="match status" value="1"/>
</dbReference>
<dbReference type="SMART" id="SM00850">
    <property type="entry name" value="LytTR"/>
    <property type="match status" value="1"/>
</dbReference>
<proteinExistence type="predicted"/>
<name>A0AAE3QSR4_9BACT</name>
<evidence type="ECO:0000259" key="2">
    <source>
        <dbReference type="PROSITE" id="PS50930"/>
    </source>
</evidence>
<feature type="transmembrane region" description="Helical" evidence="1">
    <location>
        <begin position="106"/>
        <end position="124"/>
    </location>
</feature>
<dbReference type="Proteomes" id="UP001241110">
    <property type="component" value="Unassembled WGS sequence"/>
</dbReference>
<keyword evidence="1" id="KW-0472">Membrane</keyword>
<reference evidence="3" key="1">
    <citation type="submission" date="2023-05" db="EMBL/GenBank/DDBJ databases">
        <authorList>
            <person name="Zhang X."/>
        </authorList>
    </citation>
    <scope>NUCLEOTIDE SEQUENCE</scope>
    <source>
        <strain evidence="3">YF14B1</strain>
    </source>
</reference>
<organism evidence="3 4">
    <name type="scientific">Xanthocytophaga flava</name>
    <dbReference type="NCBI Taxonomy" id="3048013"/>
    <lineage>
        <taxon>Bacteria</taxon>
        <taxon>Pseudomonadati</taxon>
        <taxon>Bacteroidota</taxon>
        <taxon>Cytophagia</taxon>
        <taxon>Cytophagales</taxon>
        <taxon>Rhodocytophagaceae</taxon>
        <taxon>Xanthocytophaga</taxon>
    </lineage>
</organism>
<feature type="domain" description="HTH LytTR-type" evidence="2">
    <location>
        <begin position="150"/>
        <end position="218"/>
    </location>
</feature>
<dbReference type="PANTHER" id="PTHR37299:SF1">
    <property type="entry name" value="STAGE 0 SPORULATION PROTEIN A HOMOLOG"/>
    <property type="match status" value="1"/>
</dbReference>
<dbReference type="GO" id="GO:0000156">
    <property type="term" value="F:phosphorelay response regulator activity"/>
    <property type="evidence" value="ECO:0007669"/>
    <property type="project" value="InterPro"/>
</dbReference>
<comment type="caution">
    <text evidence="3">The sequence shown here is derived from an EMBL/GenBank/DDBJ whole genome shotgun (WGS) entry which is preliminary data.</text>
</comment>
<protein>
    <submittedName>
        <fullName evidence="3">LytTR family DNA-binding domain-containing protein</fullName>
    </submittedName>
</protein>
<dbReference type="AlphaFoldDB" id="A0AAE3QSR4"/>